<dbReference type="KEGG" id="pri:PRIO_2320"/>
<dbReference type="HOGENOM" id="CLU_3186717_0_0_9"/>
<dbReference type="EMBL" id="LN831776">
    <property type="protein sequence ID" value="CQR54729.1"/>
    <property type="molecule type" value="Genomic_DNA"/>
</dbReference>
<proteinExistence type="predicted"/>
<sequence>MPEPVLGILTLYMNDAKQLEEKSVYRKMIIEGSRMGLDVFVFTRFL</sequence>
<organism evidence="1 2">
    <name type="scientific">Paenibacillus riograndensis SBR5</name>
    <dbReference type="NCBI Taxonomy" id="1073571"/>
    <lineage>
        <taxon>Bacteria</taxon>
        <taxon>Bacillati</taxon>
        <taxon>Bacillota</taxon>
        <taxon>Bacilli</taxon>
        <taxon>Bacillales</taxon>
        <taxon>Paenibacillaceae</taxon>
        <taxon>Paenibacillus</taxon>
        <taxon>Paenibacillus sonchi group</taxon>
    </lineage>
</organism>
<evidence type="ECO:0000313" key="2">
    <source>
        <dbReference type="Proteomes" id="UP000033163"/>
    </source>
</evidence>
<protein>
    <submittedName>
        <fullName evidence="1">Uncharacterized protein</fullName>
    </submittedName>
</protein>
<accession>A0A0E4H901</accession>
<dbReference type="AlphaFoldDB" id="A0A0E4H901"/>
<gene>
    <name evidence="1" type="ORF">PRIO_2320</name>
</gene>
<name>A0A0E4H901_9BACL</name>
<evidence type="ECO:0000313" key="1">
    <source>
        <dbReference type="EMBL" id="CQR54729.1"/>
    </source>
</evidence>
<dbReference type="PATRIC" id="fig|1073571.4.peg.2464"/>
<reference evidence="2" key="1">
    <citation type="submission" date="2015-03" db="EMBL/GenBank/DDBJ databases">
        <authorList>
            <person name="Wibberg D."/>
        </authorList>
    </citation>
    <scope>NUCLEOTIDE SEQUENCE [LARGE SCALE GENOMIC DNA]</scope>
</reference>
<dbReference type="Proteomes" id="UP000033163">
    <property type="component" value="Chromosome I"/>
</dbReference>